<reference evidence="2" key="1">
    <citation type="submission" date="2020-05" db="EMBL/GenBank/DDBJ databases">
        <title>Mycena genomes resolve the evolution of fungal bioluminescence.</title>
        <authorList>
            <person name="Tsai I.J."/>
        </authorList>
    </citation>
    <scope>NUCLEOTIDE SEQUENCE</scope>
    <source>
        <strain evidence="2">171206Taipei</strain>
    </source>
</reference>
<dbReference type="GeneID" id="59347498"/>
<feature type="compositionally biased region" description="Pro residues" evidence="1">
    <location>
        <begin position="99"/>
        <end position="108"/>
    </location>
</feature>
<protein>
    <submittedName>
        <fullName evidence="2">Uncharacterized protein</fullName>
    </submittedName>
</protein>
<dbReference type="Proteomes" id="UP000636479">
    <property type="component" value="Unassembled WGS sequence"/>
</dbReference>
<feature type="region of interest" description="Disordered" evidence="1">
    <location>
        <begin position="95"/>
        <end position="116"/>
    </location>
</feature>
<comment type="caution">
    <text evidence="2">The sequence shown here is derived from an EMBL/GenBank/DDBJ whole genome shotgun (WGS) entry which is preliminary data.</text>
</comment>
<sequence length="190" mass="21597">MSATLSSYRYDPATTPKRNVMLDDYDSLLRPAHRDLIEEVVFRAMTSEQYLQMALYGLWIFFCAARDVLDGDPDVSENNLYFSAVSTVLCRALAGLRSEPPPPPPSDPCSPQERRAMRQQVVANVHGARYPHYLDPLRIQVLRHQHLKWTAAMERNKLNQMASLGLGYNSDDSDDSEEDDLQIVIVSRVL</sequence>
<organism evidence="2 3">
    <name type="scientific">Mycena indigotica</name>
    <dbReference type="NCBI Taxonomy" id="2126181"/>
    <lineage>
        <taxon>Eukaryota</taxon>
        <taxon>Fungi</taxon>
        <taxon>Dikarya</taxon>
        <taxon>Basidiomycota</taxon>
        <taxon>Agaricomycotina</taxon>
        <taxon>Agaricomycetes</taxon>
        <taxon>Agaricomycetidae</taxon>
        <taxon>Agaricales</taxon>
        <taxon>Marasmiineae</taxon>
        <taxon>Mycenaceae</taxon>
        <taxon>Mycena</taxon>
    </lineage>
</organism>
<dbReference type="EMBL" id="JACAZF010000007">
    <property type="protein sequence ID" value="KAF7298836.1"/>
    <property type="molecule type" value="Genomic_DNA"/>
</dbReference>
<keyword evidence="3" id="KW-1185">Reference proteome</keyword>
<gene>
    <name evidence="2" type="ORF">MIND_00831300</name>
</gene>
<dbReference type="AlphaFoldDB" id="A0A8H6SG13"/>
<evidence type="ECO:0000313" key="2">
    <source>
        <dbReference type="EMBL" id="KAF7298836.1"/>
    </source>
</evidence>
<evidence type="ECO:0000313" key="3">
    <source>
        <dbReference type="Proteomes" id="UP000636479"/>
    </source>
</evidence>
<accession>A0A8H6SG13</accession>
<dbReference type="RefSeq" id="XP_037218224.1">
    <property type="nucleotide sequence ID" value="XM_037364982.1"/>
</dbReference>
<proteinExistence type="predicted"/>
<dbReference type="OrthoDB" id="3003087at2759"/>
<evidence type="ECO:0000256" key="1">
    <source>
        <dbReference type="SAM" id="MobiDB-lite"/>
    </source>
</evidence>
<name>A0A8H6SG13_9AGAR</name>